<feature type="transmembrane region" description="Helical" evidence="3">
    <location>
        <begin position="157"/>
        <end position="177"/>
    </location>
</feature>
<keyword evidence="2" id="KW-0406">Ion transport</keyword>
<dbReference type="GO" id="GO:0015386">
    <property type="term" value="F:potassium:proton antiporter activity"/>
    <property type="evidence" value="ECO:0007669"/>
    <property type="project" value="TreeGrafter"/>
</dbReference>
<sequence length="489" mass="55355">MKVQFEVAFFVALTFLILYIGHISRNRNIKILQEKSYSLIFGIIFGLLFSVCQVSSIILDDYNFTLSLFYYALLPIILSERIFNCYKGFIYQEIGTILIFVLIGGIMFFFSTLILLCSLFWAIESSWNVTEAAVFAAAMYICGSGLLGLVKDQWNHIILQGESMFTIIFAFPLYLSIKYTNEITSENIGVVFGYFFLELVLSLGFGIIIGMGFTMLLKFSPASKVWDIIETAPFILVLYLSFILAEGISLSGPLALLASGLVLVKYHFINDLSRIVLANNLITLNACSEVLGYIIIGFYLTINNDYSVIVIVLVPFIIYFSRFLSVSTSYLFSKLCGLKLAGFKDLMSISFLSFKGIEAFTLFLLINNEFDNGEKILCFGKFGIAISTLISNLCFKCLSKEKDEGYGTSAKGLCLKIKNLLLIFDKFIQDFFYKENQDNSIMSPKFHESPQKFEPGIQQRQDRDETIRELQALNMNVTETEILSAFQLR</sequence>
<dbReference type="GO" id="GO:0098719">
    <property type="term" value="P:sodium ion import across plasma membrane"/>
    <property type="evidence" value="ECO:0007669"/>
    <property type="project" value="TreeGrafter"/>
</dbReference>
<comment type="caution">
    <text evidence="4">The sequence shown here is derived from an EMBL/GenBank/DDBJ whole genome shotgun (WGS) entry which is preliminary data.</text>
</comment>
<feature type="transmembrane region" description="Helical" evidence="3">
    <location>
        <begin position="306"/>
        <end position="325"/>
    </location>
</feature>
<keyword evidence="3" id="KW-0812">Transmembrane</keyword>
<feature type="transmembrane region" description="Helical" evidence="3">
    <location>
        <begin position="64"/>
        <end position="83"/>
    </location>
</feature>
<protein>
    <recommendedName>
        <fullName evidence="6">Cation/H+ exchanger domain-containing protein</fullName>
    </recommendedName>
</protein>
<accession>A0AAU9JK97</accession>
<dbReference type="PANTHER" id="PTHR10110:SF187">
    <property type="entry name" value="SODIUM_HYDROGEN EXCHANGER"/>
    <property type="match status" value="1"/>
</dbReference>
<evidence type="ECO:0000313" key="5">
    <source>
        <dbReference type="Proteomes" id="UP001162131"/>
    </source>
</evidence>
<gene>
    <name evidence="4" type="ORF">BSTOLATCC_MIC41953</name>
</gene>
<evidence type="ECO:0008006" key="6">
    <source>
        <dbReference type="Google" id="ProtNLM"/>
    </source>
</evidence>
<feature type="transmembrane region" description="Helical" evidence="3">
    <location>
        <begin position="129"/>
        <end position="150"/>
    </location>
</feature>
<feature type="transmembrane region" description="Helical" evidence="3">
    <location>
        <begin position="36"/>
        <end position="58"/>
    </location>
</feature>
<dbReference type="PANTHER" id="PTHR10110">
    <property type="entry name" value="SODIUM/HYDROGEN EXCHANGER"/>
    <property type="match status" value="1"/>
</dbReference>
<feature type="transmembrane region" description="Helical" evidence="3">
    <location>
        <begin position="6"/>
        <end position="24"/>
    </location>
</feature>
<feature type="transmembrane region" description="Helical" evidence="3">
    <location>
        <begin position="346"/>
        <end position="366"/>
    </location>
</feature>
<keyword evidence="5" id="KW-1185">Reference proteome</keyword>
<name>A0AAU9JK97_9CILI</name>
<dbReference type="GO" id="GO:0051453">
    <property type="term" value="P:regulation of intracellular pH"/>
    <property type="evidence" value="ECO:0007669"/>
    <property type="project" value="TreeGrafter"/>
</dbReference>
<evidence type="ECO:0000313" key="4">
    <source>
        <dbReference type="EMBL" id="CAG9326680.1"/>
    </source>
</evidence>
<keyword evidence="1" id="KW-0813">Transport</keyword>
<feature type="transmembrane region" description="Helical" evidence="3">
    <location>
        <begin position="281"/>
        <end position="300"/>
    </location>
</feature>
<reference evidence="4" key="1">
    <citation type="submission" date="2021-09" db="EMBL/GenBank/DDBJ databases">
        <authorList>
            <consortium name="AG Swart"/>
            <person name="Singh M."/>
            <person name="Singh A."/>
            <person name="Seah K."/>
            <person name="Emmerich C."/>
        </authorList>
    </citation>
    <scope>NUCLEOTIDE SEQUENCE</scope>
    <source>
        <strain evidence="4">ATCC30299</strain>
    </source>
</reference>
<dbReference type="Proteomes" id="UP001162131">
    <property type="component" value="Unassembled WGS sequence"/>
</dbReference>
<keyword evidence="3" id="KW-0472">Membrane</keyword>
<dbReference type="GO" id="GO:0005886">
    <property type="term" value="C:plasma membrane"/>
    <property type="evidence" value="ECO:0007669"/>
    <property type="project" value="TreeGrafter"/>
</dbReference>
<dbReference type="EMBL" id="CAJZBQ010000041">
    <property type="protein sequence ID" value="CAG9326680.1"/>
    <property type="molecule type" value="Genomic_DNA"/>
</dbReference>
<organism evidence="4 5">
    <name type="scientific">Blepharisma stoltei</name>
    <dbReference type="NCBI Taxonomy" id="1481888"/>
    <lineage>
        <taxon>Eukaryota</taxon>
        <taxon>Sar</taxon>
        <taxon>Alveolata</taxon>
        <taxon>Ciliophora</taxon>
        <taxon>Postciliodesmatophora</taxon>
        <taxon>Heterotrichea</taxon>
        <taxon>Heterotrichida</taxon>
        <taxon>Blepharismidae</taxon>
        <taxon>Blepharisma</taxon>
    </lineage>
</organism>
<evidence type="ECO:0000256" key="1">
    <source>
        <dbReference type="ARBA" id="ARBA00022448"/>
    </source>
</evidence>
<dbReference type="InterPro" id="IPR018422">
    <property type="entry name" value="Cation/H_exchanger_CPA1"/>
</dbReference>
<feature type="transmembrane region" description="Helical" evidence="3">
    <location>
        <begin position="189"/>
        <end position="213"/>
    </location>
</feature>
<dbReference type="GO" id="GO:0015385">
    <property type="term" value="F:sodium:proton antiporter activity"/>
    <property type="evidence" value="ECO:0007669"/>
    <property type="project" value="InterPro"/>
</dbReference>
<feature type="transmembrane region" description="Helical" evidence="3">
    <location>
        <begin position="95"/>
        <end position="123"/>
    </location>
</feature>
<keyword evidence="3" id="KW-1133">Transmembrane helix</keyword>
<dbReference type="AlphaFoldDB" id="A0AAU9JK97"/>
<evidence type="ECO:0000256" key="2">
    <source>
        <dbReference type="ARBA" id="ARBA00023065"/>
    </source>
</evidence>
<evidence type="ECO:0000256" key="3">
    <source>
        <dbReference type="SAM" id="Phobius"/>
    </source>
</evidence>
<proteinExistence type="predicted"/>